<name>A0A183A8H9_9TREM</name>
<keyword evidence="2" id="KW-1185">Reference proteome</keyword>
<dbReference type="EMBL" id="UZAN01040239">
    <property type="protein sequence ID" value="VDP68933.1"/>
    <property type="molecule type" value="Genomic_DNA"/>
</dbReference>
<dbReference type="OrthoDB" id="6243211at2759"/>
<sequence>MARRENQMEVFRLEEARSRLNTQLDGVSRSDENFLKLVTELHEVSRQHKQAREKLHTAEADEQTAFEAFSGALRRSQAEERVQAFLLVLSDSELPGCDIISCLDCPNPSLWIRVL</sequence>
<accession>A0A183A8H9</accession>
<evidence type="ECO:0000313" key="2">
    <source>
        <dbReference type="Proteomes" id="UP000272942"/>
    </source>
</evidence>
<dbReference type="WBParaSite" id="ECPE_0000326701-mRNA-1">
    <property type="protein sequence ID" value="ECPE_0000326701-mRNA-1"/>
    <property type="gene ID" value="ECPE_0000326701"/>
</dbReference>
<evidence type="ECO:0000313" key="1">
    <source>
        <dbReference type="EMBL" id="VDP68933.1"/>
    </source>
</evidence>
<proteinExistence type="predicted"/>
<protein>
    <submittedName>
        <fullName evidence="3">ALIX_LYPXL_bnd domain-containing protein</fullName>
    </submittedName>
</protein>
<organism evidence="3">
    <name type="scientific">Echinostoma caproni</name>
    <dbReference type="NCBI Taxonomy" id="27848"/>
    <lineage>
        <taxon>Eukaryota</taxon>
        <taxon>Metazoa</taxon>
        <taxon>Spiralia</taxon>
        <taxon>Lophotrochozoa</taxon>
        <taxon>Platyhelminthes</taxon>
        <taxon>Trematoda</taxon>
        <taxon>Digenea</taxon>
        <taxon>Plagiorchiida</taxon>
        <taxon>Echinostomata</taxon>
        <taxon>Echinostomatoidea</taxon>
        <taxon>Echinostomatidae</taxon>
        <taxon>Echinostoma</taxon>
    </lineage>
</organism>
<dbReference type="Proteomes" id="UP000272942">
    <property type="component" value="Unassembled WGS sequence"/>
</dbReference>
<reference evidence="3" key="1">
    <citation type="submission" date="2016-06" db="UniProtKB">
        <authorList>
            <consortium name="WormBaseParasite"/>
        </authorList>
    </citation>
    <scope>IDENTIFICATION</scope>
</reference>
<evidence type="ECO:0000313" key="3">
    <source>
        <dbReference type="WBParaSite" id="ECPE_0000326701-mRNA-1"/>
    </source>
</evidence>
<gene>
    <name evidence="1" type="ORF">ECPE_LOCUS3264</name>
</gene>
<reference evidence="1 2" key="2">
    <citation type="submission" date="2018-11" db="EMBL/GenBank/DDBJ databases">
        <authorList>
            <consortium name="Pathogen Informatics"/>
        </authorList>
    </citation>
    <scope>NUCLEOTIDE SEQUENCE [LARGE SCALE GENOMIC DNA]</scope>
    <source>
        <strain evidence="1 2">Egypt</strain>
    </source>
</reference>
<dbReference type="AlphaFoldDB" id="A0A183A8H9"/>